<proteinExistence type="predicted"/>
<organism evidence="1">
    <name type="scientific">marine sediment metagenome</name>
    <dbReference type="NCBI Taxonomy" id="412755"/>
    <lineage>
        <taxon>unclassified sequences</taxon>
        <taxon>metagenomes</taxon>
        <taxon>ecological metagenomes</taxon>
    </lineage>
</organism>
<comment type="caution">
    <text evidence="1">The sequence shown here is derived from an EMBL/GenBank/DDBJ whole genome shotgun (WGS) entry which is preliminary data.</text>
</comment>
<name>A0A0F8WRT1_9ZZZZ</name>
<accession>A0A0F8WRT1</accession>
<dbReference type="AlphaFoldDB" id="A0A0F8WRT1"/>
<sequence length="67" mass="7939">MSEIDLLTKRNTELMRLIQEFKETVITEFFSCPECQEFLGITAKTKDIRPDSIDCHCRCGHEWMVDR</sequence>
<gene>
    <name evidence="1" type="ORF">LCGC14_3118950</name>
</gene>
<dbReference type="EMBL" id="LAZR01067708">
    <property type="protein sequence ID" value="KKK51040.1"/>
    <property type="molecule type" value="Genomic_DNA"/>
</dbReference>
<evidence type="ECO:0000313" key="1">
    <source>
        <dbReference type="EMBL" id="KKK51040.1"/>
    </source>
</evidence>
<protein>
    <submittedName>
        <fullName evidence="1">Uncharacterized protein</fullName>
    </submittedName>
</protein>
<reference evidence="1" key="1">
    <citation type="journal article" date="2015" name="Nature">
        <title>Complex archaea that bridge the gap between prokaryotes and eukaryotes.</title>
        <authorList>
            <person name="Spang A."/>
            <person name="Saw J.H."/>
            <person name="Jorgensen S.L."/>
            <person name="Zaremba-Niedzwiedzka K."/>
            <person name="Martijn J."/>
            <person name="Lind A.E."/>
            <person name="van Eijk R."/>
            <person name="Schleper C."/>
            <person name="Guy L."/>
            <person name="Ettema T.J."/>
        </authorList>
    </citation>
    <scope>NUCLEOTIDE SEQUENCE</scope>
</reference>